<dbReference type="OrthoDB" id="1716531at2759"/>
<evidence type="ECO:0000313" key="8">
    <source>
        <dbReference type="Proteomes" id="UP000076532"/>
    </source>
</evidence>
<reference evidence="7 8" key="1">
    <citation type="journal article" date="2016" name="Mol. Biol. Evol.">
        <title>Comparative Genomics of Early-Diverging Mushroom-Forming Fungi Provides Insights into the Origins of Lignocellulose Decay Capabilities.</title>
        <authorList>
            <person name="Nagy L.G."/>
            <person name="Riley R."/>
            <person name="Tritt A."/>
            <person name="Adam C."/>
            <person name="Daum C."/>
            <person name="Floudas D."/>
            <person name="Sun H."/>
            <person name="Yadav J.S."/>
            <person name="Pangilinan J."/>
            <person name="Larsson K.H."/>
            <person name="Matsuura K."/>
            <person name="Barry K."/>
            <person name="Labutti K."/>
            <person name="Kuo R."/>
            <person name="Ohm R.A."/>
            <person name="Bhattacharya S.S."/>
            <person name="Shirouzu T."/>
            <person name="Yoshinaga Y."/>
            <person name="Martin F.M."/>
            <person name="Grigoriev I.V."/>
            <person name="Hibbett D.S."/>
        </authorList>
    </citation>
    <scope>NUCLEOTIDE SEQUENCE [LARGE SCALE GENOMIC DNA]</scope>
    <source>
        <strain evidence="7 8">CBS 109695</strain>
    </source>
</reference>
<dbReference type="EMBL" id="KV417582">
    <property type="protein sequence ID" value="KZP17452.1"/>
    <property type="molecule type" value="Genomic_DNA"/>
</dbReference>
<dbReference type="STRING" id="436010.A0A166G464"/>
<evidence type="ECO:0000256" key="5">
    <source>
        <dbReference type="ARBA" id="ARBA00022989"/>
    </source>
</evidence>
<keyword evidence="5" id="KW-1133">Transmembrane helix</keyword>
<organism evidence="7 8">
    <name type="scientific">Athelia psychrophila</name>
    <dbReference type="NCBI Taxonomy" id="1759441"/>
    <lineage>
        <taxon>Eukaryota</taxon>
        <taxon>Fungi</taxon>
        <taxon>Dikarya</taxon>
        <taxon>Basidiomycota</taxon>
        <taxon>Agaricomycotina</taxon>
        <taxon>Agaricomycetes</taxon>
        <taxon>Agaricomycetidae</taxon>
        <taxon>Atheliales</taxon>
        <taxon>Atheliaceae</taxon>
        <taxon>Athelia</taxon>
    </lineage>
</organism>
<gene>
    <name evidence="7" type="ORF">FIBSPDRAFT_747057</name>
</gene>
<dbReference type="AlphaFoldDB" id="A0A166G464"/>
<keyword evidence="6" id="KW-0472">Membrane</keyword>
<dbReference type="InterPro" id="IPR007599">
    <property type="entry name" value="DER1"/>
</dbReference>
<keyword evidence="3" id="KW-0812">Transmembrane</keyword>
<dbReference type="Pfam" id="PF04511">
    <property type="entry name" value="DER1"/>
    <property type="match status" value="1"/>
</dbReference>
<sequence>MAEIIAELLKIPPVTRFLCASSLAVSIPVNLGLVSAYKVVIIWELVTKKWEIWRIFTSFFLGGALYRTAEIMATRLADL</sequence>
<keyword evidence="8" id="KW-1185">Reference proteome</keyword>
<dbReference type="SUPFAM" id="SSF144091">
    <property type="entry name" value="Rhomboid-like"/>
    <property type="match status" value="1"/>
</dbReference>
<protein>
    <submittedName>
        <fullName evidence="7">Uncharacterized protein</fullName>
    </submittedName>
</protein>
<evidence type="ECO:0000256" key="3">
    <source>
        <dbReference type="ARBA" id="ARBA00022692"/>
    </source>
</evidence>
<evidence type="ECO:0000256" key="2">
    <source>
        <dbReference type="ARBA" id="ARBA00008917"/>
    </source>
</evidence>
<evidence type="ECO:0000256" key="6">
    <source>
        <dbReference type="ARBA" id="ARBA00023136"/>
    </source>
</evidence>
<comment type="similarity">
    <text evidence="2">Belongs to the derlin family.</text>
</comment>
<dbReference type="GO" id="GO:0005789">
    <property type="term" value="C:endoplasmic reticulum membrane"/>
    <property type="evidence" value="ECO:0007669"/>
    <property type="project" value="UniProtKB-SubCell"/>
</dbReference>
<evidence type="ECO:0000256" key="4">
    <source>
        <dbReference type="ARBA" id="ARBA00022824"/>
    </source>
</evidence>
<evidence type="ECO:0000256" key="1">
    <source>
        <dbReference type="ARBA" id="ARBA00004477"/>
    </source>
</evidence>
<accession>A0A166G464</accession>
<keyword evidence="4" id="KW-0256">Endoplasmic reticulum</keyword>
<dbReference type="Proteomes" id="UP000076532">
    <property type="component" value="Unassembled WGS sequence"/>
</dbReference>
<evidence type="ECO:0000313" key="7">
    <source>
        <dbReference type="EMBL" id="KZP17452.1"/>
    </source>
</evidence>
<dbReference type="GO" id="GO:0006950">
    <property type="term" value="P:response to stress"/>
    <property type="evidence" value="ECO:0007669"/>
    <property type="project" value="UniProtKB-ARBA"/>
</dbReference>
<name>A0A166G464_9AGAM</name>
<dbReference type="InterPro" id="IPR035952">
    <property type="entry name" value="Rhomboid-like_sf"/>
</dbReference>
<proteinExistence type="inferred from homology"/>
<comment type="subcellular location">
    <subcellularLocation>
        <location evidence="1">Endoplasmic reticulum membrane</location>
        <topology evidence="1">Multi-pass membrane protein</topology>
    </subcellularLocation>
</comment>
<dbReference type="PANTHER" id="PTHR11009">
    <property type="entry name" value="DER1-LIKE PROTEIN, DERLIN"/>
    <property type="match status" value="1"/>
</dbReference>